<evidence type="ECO:0000313" key="1">
    <source>
        <dbReference type="EMBL" id="CAD8807402.1"/>
    </source>
</evidence>
<protein>
    <submittedName>
        <fullName evidence="1">Uncharacterized protein</fullName>
    </submittedName>
</protein>
<name>A0A7S0Z466_9CRYP</name>
<accession>A0A7S0Z466</accession>
<sequence>MSAREPSYFAKCACGKFCAELYGEPFLMGGANCYCNDCVAACYYCDDKARKEGKTNISMRCADYQGAGAAISCWLLDNLRITSGKDQLRGFKMSAKSPLCRTYTACCCTPMIYIGQKFAPRWRAFNLNCVTRASDGQPLKPTEMSNVMGDFALKEAWDQIPAGQPKYKMIPWGLFPKVLAVIFLPFLFPGSTVKVLEEDRAVPGMFIDAAMVTEVVSAETYVAAGVRVPKALLEDKKGK</sequence>
<reference evidence="1" key="1">
    <citation type="submission" date="2021-01" db="EMBL/GenBank/DDBJ databases">
        <authorList>
            <person name="Corre E."/>
            <person name="Pelletier E."/>
            <person name="Niang G."/>
            <person name="Scheremetjew M."/>
            <person name="Finn R."/>
            <person name="Kale V."/>
            <person name="Holt S."/>
            <person name="Cochrane G."/>
            <person name="Meng A."/>
            <person name="Brown T."/>
            <person name="Cohen L."/>
        </authorList>
    </citation>
    <scope>NUCLEOTIDE SEQUENCE</scope>
    <source>
        <strain evidence="1">CCMP443</strain>
    </source>
</reference>
<proteinExistence type="predicted"/>
<dbReference type="AlphaFoldDB" id="A0A7S0Z466"/>
<organism evidence="1">
    <name type="scientific">Hemiselmis tepida</name>
    <dbReference type="NCBI Taxonomy" id="464990"/>
    <lineage>
        <taxon>Eukaryota</taxon>
        <taxon>Cryptophyceae</taxon>
        <taxon>Cryptomonadales</taxon>
        <taxon>Hemiselmidaceae</taxon>
        <taxon>Hemiselmis</taxon>
    </lineage>
</organism>
<dbReference type="EMBL" id="HBFN01036362">
    <property type="protein sequence ID" value="CAD8807402.1"/>
    <property type="molecule type" value="Transcribed_RNA"/>
</dbReference>
<gene>
    <name evidence="1" type="ORF">HTEP1355_LOCUS21082</name>
</gene>